<dbReference type="Pfam" id="PF05016">
    <property type="entry name" value="ParE_toxin"/>
    <property type="match status" value="1"/>
</dbReference>
<evidence type="ECO:0000256" key="2">
    <source>
        <dbReference type="SAM" id="Phobius"/>
    </source>
</evidence>
<keyword evidence="2" id="KW-1133">Transmembrane helix</keyword>
<keyword evidence="2" id="KW-0812">Transmembrane</keyword>
<organism evidence="3 4">
    <name type="scientific">Marinibaculum pumilum</name>
    <dbReference type="NCBI Taxonomy" id="1766165"/>
    <lineage>
        <taxon>Bacteria</taxon>
        <taxon>Pseudomonadati</taxon>
        <taxon>Pseudomonadota</taxon>
        <taxon>Alphaproteobacteria</taxon>
        <taxon>Rhodospirillales</taxon>
        <taxon>Rhodospirillaceae</taxon>
        <taxon>Marinibaculum</taxon>
    </lineage>
</organism>
<dbReference type="InterPro" id="IPR007712">
    <property type="entry name" value="RelE/ParE_toxin"/>
</dbReference>
<accession>A0ABV7L293</accession>
<protein>
    <submittedName>
        <fullName evidence="3">Type II toxin-antitoxin system RelE/ParE family toxin</fullName>
    </submittedName>
</protein>
<dbReference type="Gene3D" id="3.30.2310.20">
    <property type="entry name" value="RelE-like"/>
    <property type="match status" value="1"/>
</dbReference>
<dbReference type="InterPro" id="IPR035093">
    <property type="entry name" value="RelE/ParE_toxin_dom_sf"/>
</dbReference>
<evidence type="ECO:0000256" key="1">
    <source>
        <dbReference type="ARBA" id="ARBA00022649"/>
    </source>
</evidence>
<keyword evidence="1" id="KW-1277">Toxin-antitoxin system</keyword>
<comment type="caution">
    <text evidence="3">The sequence shown here is derived from an EMBL/GenBank/DDBJ whole genome shotgun (WGS) entry which is preliminary data.</text>
</comment>
<reference evidence="4" key="1">
    <citation type="journal article" date="2019" name="Int. J. Syst. Evol. Microbiol.">
        <title>The Global Catalogue of Microorganisms (GCM) 10K type strain sequencing project: providing services to taxonomists for standard genome sequencing and annotation.</title>
        <authorList>
            <consortium name="The Broad Institute Genomics Platform"/>
            <consortium name="The Broad Institute Genome Sequencing Center for Infectious Disease"/>
            <person name="Wu L."/>
            <person name="Ma J."/>
        </authorList>
    </citation>
    <scope>NUCLEOTIDE SEQUENCE [LARGE SCALE GENOMIC DNA]</scope>
    <source>
        <strain evidence="4">KCTC 42964</strain>
    </source>
</reference>
<gene>
    <name evidence="3" type="ORF">ACFOGJ_14205</name>
</gene>
<dbReference type="RefSeq" id="WP_379901458.1">
    <property type="nucleotide sequence ID" value="NZ_JBHRTR010000028.1"/>
</dbReference>
<keyword evidence="4" id="KW-1185">Reference proteome</keyword>
<dbReference type="EMBL" id="JBHRTR010000028">
    <property type="protein sequence ID" value="MFC3228392.1"/>
    <property type="molecule type" value="Genomic_DNA"/>
</dbReference>
<keyword evidence="2" id="KW-0472">Membrane</keyword>
<proteinExistence type="predicted"/>
<sequence length="99" mass="11636">MTGYRFTRSAQEDLIDIWLYTQERWGEVQADSYQDALHLCCQRIAAGEAQSKPIAGLEWVRSHRCEHHYLFFVAQGSTVIVLAVLHERMNLMERLRDRL</sequence>
<dbReference type="Proteomes" id="UP001595528">
    <property type="component" value="Unassembled WGS sequence"/>
</dbReference>
<evidence type="ECO:0000313" key="3">
    <source>
        <dbReference type="EMBL" id="MFC3228392.1"/>
    </source>
</evidence>
<evidence type="ECO:0000313" key="4">
    <source>
        <dbReference type="Proteomes" id="UP001595528"/>
    </source>
</evidence>
<name>A0ABV7L293_9PROT</name>
<feature type="transmembrane region" description="Helical" evidence="2">
    <location>
        <begin position="69"/>
        <end position="86"/>
    </location>
</feature>